<gene>
    <name evidence="8" type="ORF">F6B43_17000</name>
</gene>
<dbReference type="InterPro" id="IPR000421">
    <property type="entry name" value="FA58C"/>
</dbReference>
<dbReference type="InterPro" id="IPR036116">
    <property type="entry name" value="FN3_sf"/>
</dbReference>
<dbReference type="AlphaFoldDB" id="A0A5J5IXU0"/>
<evidence type="ECO:0000256" key="4">
    <source>
        <dbReference type="ARBA" id="ARBA00023326"/>
    </source>
</evidence>
<dbReference type="InterPro" id="IPR013783">
    <property type="entry name" value="Ig-like_fold"/>
</dbReference>
<reference evidence="9" key="1">
    <citation type="submission" date="2019-09" db="EMBL/GenBank/DDBJ databases">
        <title>Mumia zhuanghuii sp. nov. isolated from the intestinal contents of plateau pika (Ochotona curzoniae) in the Qinghai-Tibet plateau of China.</title>
        <authorList>
            <person name="Tian Z."/>
        </authorList>
    </citation>
    <scope>NUCLEOTIDE SEQUENCE [LARGE SCALE GENOMIC DNA]</scope>
    <source>
        <strain evidence="9">JCM 30598</strain>
    </source>
</reference>
<dbReference type="Pfam" id="PF04616">
    <property type="entry name" value="Glyco_hydro_43"/>
    <property type="match status" value="1"/>
</dbReference>
<keyword evidence="2 5" id="KW-0378">Hydrolase</keyword>
<dbReference type="PANTHER" id="PTHR42812:SF12">
    <property type="entry name" value="BETA-XYLOSIDASE-RELATED"/>
    <property type="match status" value="1"/>
</dbReference>
<evidence type="ECO:0000313" key="8">
    <source>
        <dbReference type="EMBL" id="KAA9106054.1"/>
    </source>
</evidence>
<dbReference type="GO" id="GO:0000272">
    <property type="term" value="P:polysaccharide catabolic process"/>
    <property type="evidence" value="ECO:0007669"/>
    <property type="project" value="UniProtKB-KW"/>
</dbReference>
<dbReference type="PROSITE" id="PS50853">
    <property type="entry name" value="FN3"/>
    <property type="match status" value="1"/>
</dbReference>
<dbReference type="InterPro" id="IPR051795">
    <property type="entry name" value="Glycosyl_Hydrlase_43"/>
</dbReference>
<keyword evidence="4" id="KW-0624">Polysaccharide degradation</keyword>
<dbReference type="OrthoDB" id="9806701at2"/>
<proteinExistence type="inferred from homology"/>
<evidence type="ECO:0000256" key="3">
    <source>
        <dbReference type="ARBA" id="ARBA00023295"/>
    </source>
</evidence>
<accession>A0A5J5IXU0</accession>
<evidence type="ECO:0000259" key="7">
    <source>
        <dbReference type="PROSITE" id="PS50853"/>
    </source>
</evidence>
<organism evidence="8 9">
    <name type="scientific">Microbacterium rhizomatis</name>
    <dbReference type="NCBI Taxonomy" id="1631477"/>
    <lineage>
        <taxon>Bacteria</taxon>
        <taxon>Bacillati</taxon>
        <taxon>Actinomycetota</taxon>
        <taxon>Actinomycetes</taxon>
        <taxon>Micrococcales</taxon>
        <taxon>Microbacteriaceae</taxon>
        <taxon>Microbacterium</taxon>
    </lineage>
</organism>
<dbReference type="SUPFAM" id="SSF49785">
    <property type="entry name" value="Galactose-binding domain-like"/>
    <property type="match status" value="1"/>
</dbReference>
<keyword evidence="4" id="KW-0119">Carbohydrate metabolism</keyword>
<dbReference type="SUPFAM" id="SSF75005">
    <property type="entry name" value="Arabinanase/levansucrase/invertase"/>
    <property type="match status" value="1"/>
</dbReference>
<name>A0A5J5IXU0_9MICO</name>
<dbReference type="PROSITE" id="PS50022">
    <property type="entry name" value="FA58C_3"/>
    <property type="match status" value="1"/>
</dbReference>
<keyword evidence="9" id="KW-1185">Reference proteome</keyword>
<evidence type="ECO:0000259" key="6">
    <source>
        <dbReference type="PROSITE" id="PS50022"/>
    </source>
</evidence>
<feature type="domain" description="F5/8 type C" evidence="6">
    <location>
        <begin position="325"/>
        <end position="492"/>
    </location>
</feature>
<dbReference type="CDD" id="cd00063">
    <property type="entry name" value="FN3"/>
    <property type="match status" value="1"/>
</dbReference>
<dbReference type="Pfam" id="PF22633">
    <property type="entry name" value="F5_F8_type_C_2"/>
    <property type="match status" value="1"/>
</dbReference>
<evidence type="ECO:0000256" key="2">
    <source>
        <dbReference type="ARBA" id="ARBA00022801"/>
    </source>
</evidence>
<keyword evidence="3 5" id="KW-0326">Glycosidase</keyword>
<dbReference type="SUPFAM" id="SSF49265">
    <property type="entry name" value="Fibronectin type III"/>
    <property type="match status" value="1"/>
</dbReference>
<dbReference type="Gene3D" id="2.60.120.260">
    <property type="entry name" value="Galactose-binding domain-like"/>
    <property type="match status" value="1"/>
</dbReference>
<dbReference type="CDD" id="cd08982">
    <property type="entry name" value="GH43-like"/>
    <property type="match status" value="1"/>
</dbReference>
<dbReference type="GO" id="GO:0004553">
    <property type="term" value="F:hydrolase activity, hydrolyzing O-glycosyl compounds"/>
    <property type="evidence" value="ECO:0007669"/>
    <property type="project" value="InterPro"/>
</dbReference>
<dbReference type="InterPro" id="IPR003961">
    <property type="entry name" value="FN3_dom"/>
</dbReference>
<comment type="caution">
    <text evidence="8">The sequence shown here is derived from an EMBL/GenBank/DDBJ whole genome shotgun (WGS) entry which is preliminary data.</text>
</comment>
<evidence type="ECO:0000313" key="9">
    <source>
        <dbReference type="Proteomes" id="UP000325827"/>
    </source>
</evidence>
<evidence type="ECO:0000256" key="5">
    <source>
        <dbReference type="RuleBase" id="RU361187"/>
    </source>
</evidence>
<dbReference type="RefSeq" id="WP_150450197.1">
    <property type="nucleotide sequence ID" value="NZ_VYSA01000004.1"/>
</dbReference>
<dbReference type="InterPro" id="IPR006710">
    <property type="entry name" value="Glyco_hydro_43"/>
</dbReference>
<dbReference type="Proteomes" id="UP000325827">
    <property type="component" value="Unassembled WGS sequence"/>
</dbReference>
<dbReference type="Gene3D" id="2.115.10.20">
    <property type="entry name" value="Glycosyl hydrolase domain, family 43"/>
    <property type="match status" value="1"/>
</dbReference>
<dbReference type="InterPro" id="IPR023296">
    <property type="entry name" value="Glyco_hydro_beta-prop_sf"/>
</dbReference>
<protein>
    <submittedName>
        <fullName evidence="8">Family 43 glycosylhydrolase</fullName>
    </submittedName>
</protein>
<comment type="similarity">
    <text evidence="1 5">Belongs to the glycosyl hydrolase 43 family.</text>
</comment>
<dbReference type="EMBL" id="VYSA01000004">
    <property type="protein sequence ID" value="KAA9106054.1"/>
    <property type="molecule type" value="Genomic_DNA"/>
</dbReference>
<evidence type="ECO:0000256" key="1">
    <source>
        <dbReference type="ARBA" id="ARBA00009865"/>
    </source>
</evidence>
<dbReference type="Gene3D" id="2.60.40.10">
    <property type="entry name" value="Immunoglobulins"/>
    <property type="match status" value="1"/>
</dbReference>
<dbReference type="InterPro" id="IPR008979">
    <property type="entry name" value="Galactose-bd-like_sf"/>
</dbReference>
<dbReference type="PANTHER" id="PTHR42812">
    <property type="entry name" value="BETA-XYLOSIDASE"/>
    <property type="match status" value="1"/>
</dbReference>
<sequence>MADVPGSFVCNPVDLPYRFQHIRLPDGTSSVHREGADPSIVRFRDRYFAFVSMTRGFFHSEDFVHWDYHHTDVLPAFDYAPDARVVDDALIVTASRMSGTCPFFRSEDPLQHGFVEVSAGSFAFFDPSLFQDQDGQAYLYWGCSPVEPIYATRVHRTTFEPIGERIAVLGADIDAHGWEVPGDAPEPQTEEERAIFELIGGRPFIEGAWMTYHDGTYHLQYAAPQTESHLYADGIYTAPTALGPFTYSPHSPYSSKPAGFINGAGHGSTFQDEYGNWWHASTMRISVNHNFERRVGLFPAGFDADGVLFCNQNFADYPMRIPQGPAETQLNESPEWMLLSYRADASASSSQPHHEPALAANEDIRSWWVAGSAEPGQWLTLDLGAEYAVSAVHINMADHELSDLAPERTDGELTMAGHRAIDPGSHPVQLRVDVSQDAHRWSTISDGVPKDSAHQLIVLDEPRTARYVRVTAETPMPFGAPLALSGVRVFGRGFGTPPDPVTPTIHRDGPTTVRLEWPARPAATGYNIRYGIEPDKLYHSWLVYDQTDVNLHTLNSGHRYWFAVDAFNTNGVAPGPITAEGP</sequence>
<feature type="domain" description="Fibronectin type-III" evidence="7">
    <location>
        <begin position="497"/>
        <end position="582"/>
    </location>
</feature>